<reference evidence="2 3" key="1">
    <citation type="submission" date="2014-09" db="EMBL/GenBank/DDBJ databases">
        <authorList>
            <person name="Magalhaes I.L.F."/>
            <person name="Oliveira U."/>
            <person name="Santos F.R."/>
            <person name="Vidigal T.H.D.A."/>
            <person name="Brescovit A.D."/>
            <person name="Santos A.J."/>
        </authorList>
    </citation>
    <scope>NUCLEOTIDE SEQUENCE [LARGE SCALE GENOMIC DNA]</scope>
</reference>
<accession>A0A0P1B8W5</accession>
<evidence type="ECO:0000256" key="1">
    <source>
        <dbReference type="SAM" id="MobiDB-lite"/>
    </source>
</evidence>
<feature type="region of interest" description="Disordered" evidence="1">
    <location>
        <begin position="63"/>
        <end position="102"/>
    </location>
</feature>
<protein>
    <submittedName>
        <fullName evidence="2">Uncharacterized protein</fullName>
    </submittedName>
</protein>
<dbReference type="AlphaFoldDB" id="A0A0P1B8W5"/>
<organism evidence="2 3">
    <name type="scientific">Ceraceosorus bombacis</name>
    <dbReference type="NCBI Taxonomy" id="401625"/>
    <lineage>
        <taxon>Eukaryota</taxon>
        <taxon>Fungi</taxon>
        <taxon>Dikarya</taxon>
        <taxon>Basidiomycota</taxon>
        <taxon>Ustilaginomycotina</taxon>
        <taxon>Exobasidiomycetes</taxon>
        <taxon>Ceraceosorales</taxon>
        <taxon>Ceraceosoraceae</taxon>
        <taxon>Ceraceosorus</taxon>
    </lineage>
</organism>
<dbReference type="EMBL" id="CCYA01000118">
    <property type="protein sequence ID" value="CEH12019.1"/>
    <property type="molecule type" value="Genomic_DNA"/>
</dbReference>
<keyword evidence="3" id="KW-1185">Reference proteome</keyword>
<sequence>MVEPEDSKEPLTLSKKVFLINRQGEPLLFRFTAPILGTQQRRAKDAAGGKAIFDAIQEVCKDSRQGRATRDGENDKDVRPLAEIKAEKERKEKAAQEKKVAQPAEGANTRCFSLGFWYDQACSWHRPSKDLLQTKQEKASSFMIWWQKYMNSHVEPLCSAHLPKEWDEALKGRIKGM</sequence>
<evidence type="ECO:0000313" key="3">
    <source>
        <dbReference type="Proteomes" id="UP000054845"/>
    </source>
</evidence>
<feature type="compositionally biased region" description="Basic and acidic residues" evidence="1">
    <location>
        <begin position="63"/>
        <end position="100"/>
    </location>
</feature>
<dbReference type="Proteomes" id="UP000054845">
    <property type="component" value="Unassembled WGS sequence"/>
</dbReference>
<proteinExistence type="predicted"/>
<evidence type="ECO:0000313" key="2">
    <source>
        <dbReference type="EMBL" id="CEH12019.1"/>
    </source>
</evidence>
<name>A0A0P1B8W5_9BASI</name>